<dbReference type="Proteomes" id="UP000460318">
    <property type="component" value="Unassembled WGS sequence"/>
</dbReference>
<dbReference type="PANTHER" id="PTHR43649">
    <property type="entry name" value="ARABINOSE-BINDING PROTEIN-RELATED"/>
    <property type="match status" value="1"/>
</dbReference>
<evidence type="ECO:0000256" key="6">
    <source>
        <dbReference type="SAM" id="SignalP"/>
    </source>
</evidence>
<evidence type="ECO:0000256" key="1">
    <source>
        <dbReference type="ARBA" id="ARBA00022475"/>
    </source>
</evidence>
<evidence type="ECO:0000256" key="2">
    <source>
        <dbReference type="ARBA" id="ARBA00022729"/>
    </source>
</evidence>
<sequence length="442" mass="48124">MKKVLTLTAAVALLASVMTGCGSAGDNKNSEGSTTPASNKTSDKPITLTWVHHFGEEGARKWIDLGIQEFKKNNPNVNVEVTATDGGNYKTFLNTKVAANDVPDIYMIDEIPGFQEIIDAGYATDLTGQPFLNNISEQYLNGVKSTDGKIWALPIDTNGGGVTYNKDAFAKAGITQVPTTYSEFLADCQKLKEAGIIPIAAGFKDSWTINWDINPDLLVTGVNSDTNWIADVEAGKATFADNKGHFKEVLERFVQRLPYVNDDPMGTSWDKVQELLGSGKAAMVINGTWTVDGAKSKNPNANIGLFAFPSTENPDDAKFAMKSTGGIVVNPKSQNKEAAMKLLETFSTPEVGKIFQDNKKGISVIKGLKPDFDPTYVELDASYLKTGKTFDWSQFSPNFVSVELSNAFTDAITSLILDKNHDVDLTIKTLDDSFNNIRELQK</sequence>
<accession>A0A7X3IJX9</accession>
<evidence type="ECO:0000313" key="7">
    <source>
        <dbReference type="EMBL" id="MWV43980.1"/>
    </source>
</evidence>
<dbReference type="EMBL" id="WUBI01000001">
    <property type="protein sequence ID" value="MWV43980.1"/>
    <property type="molecule type" value="Genomic_DNA"/>
</dbReference>
<keyword evidence="8" id="KW-1185">Reference proteome</keyword>
<feature type="chain" id="PRO_5030770115" evidence="6">
    <location>
        <begin position="25"/>
        <end position="442"/>
    </location>
</feature>
<dbReference type="Pfam" id="PF01547">
    <property type="entry name" value="SBP_bac_1"/>
    <property type="match status" value="1"/>
</dbReference>
<evidence type="ECO:0000256" key="3">
    <source>
        <dbReference type="ARBA" id="ARBA00023136"/>
    </source>
</evidence>
<keyword evidence="3" id="KW-0472">Membrane</keyword>
<protein>
    <submittedName>
        <fullName evidence="7">Extracellular solute-binding protein</fullName>
    </submittedName>
</protein>
<keyword evidence="1" id="KW-1003">Cell membrane</keyword>
<gene>
    <name evidence="7" type="ORF">GRF59_10070</name>
</gene>
<reference evidence="7 8" key="1">
    <citation type="submission" date="2019-12" db="EMBL/GenBank/DDBJ databases">
        <title>Paenibacillus sp. nov., an endophytic bacterium isolated from the stem of Dendrobium.</title>
        <authorList>
            <person name="Zhao R."/>
        </authorList>
    </citation>
    <scope>NUCLEOTIDE SEQUENCE [LARGE SCALE GENOMIC DNA]</scope>
    <source>
        <strain evidence="7 8">HJL G12</strain>
    </source>
</reference>
<keyword evidence="5" id="KW-0449">Lipoprotein</keyword>
<dbReference type="PROSITE" id="PS51257">
    <property type="entry name" value="PROKAR_LIPOPROTEIN"/>
    <property type="match status" value="1"/>
</dbReference>
<evidence type="ECO:0000256" key="4">
    <source>
        <dbReference type="ARBA" id="ARBA00023139"/>
    </source>
</evidence>
<evidence type="ECO:0000256" key="5">
    <source>
        <dbReference type="ARBA" id="ARBA00023288"/>
    </source>
</evidence>
<dbReference type="Gene3D" id="3.40.190.10">
    <property type="entry name" value="Periplasmic binding protein-like II"/>
    <property type="match status" value="2"/>
</dbReference>
<keyword evidence="2 6" id="KW-0732">Signal</keyword>
<dbReference type="PANTHER" id="PTHR43649:SF33">
    <property type="entry name" value="POLYGALACTURONAN_RHAMNOGALACTURONAN-BINDING PROTEIN YTCQ"/>
    <property type="match status" value="1"/>
</dbReference>
<dbReference type="InterPro" id="IPR006059">
    <property type="entry name" value="SBP"/>
</dbReference>
<proteinExistence type="predicted"/>
<dbReference type="InterPro" id="IPR050490">
    <property type="entry name" value="Bact_solute-bd_prot1"/>
</dbReference>
<name>A0A7X3IJX9_9BACL</name>
<feature type="signal peptide" evidence="6">
    <location>
        <begin position="1"/>
        <end position="24"/>
    </location>
</feature>
<dbReference type="SUPFAM" id="SSF53850">
    <property type="entry name" value="Periplasmic binding protein-like II"/>
    <property type="match status" value="1"/>
</dbReference>
<dbReference type="RefSeq" id="WP_160497441.1">
    <property type="nucleotide sequence ID" value="NZ_WUBI01000001.1"/>
</dbReference>
<comment type="caution">
    <text evidence="7">The sequence shown here is derived from an EMBL/GenBank/DDBJ whole genome shotgun (WGS) entry which is preliminary data.</text>
</comment>
<keyword evidence="4" id="KW-0564">Palmitate</keyword>
<organism evidence="7 8">
    <name type="scientific">Paenibacillus dendrobii</name>
    <dbReference type="NCBI Taxonomy" id="2691084"/>
    <lineage>
        <taxon>Bacteria</taxon>
        <taxon>Bacillati</taxon>
        <taxon>Bacillota</taxon>
        <taxon>Bacilli</taxon>
        <taxon>Bacillales</taxon>
        <taxon>Paenibacillaceae</taxon>
        <taxon>Paenibacillus</taxon>
    </lineage>
</organism>
<evidence type="ECO:0000313" key="8">
    <source>
        <dbReference type="Proteomes" id="UP000460318"/>
    </source>
</evidence>
<dbReference type="AlphaFoldDB" id="A0A7X3IJX9"/>